<reference evidence="2 3" key="1">
    <citation type="submission" date="2013-09" db="EMBL/GenBank/DDBJ databases">
        <authorList>
            <person name="Zeng Z."/>
            <person name="Chen C."/>
        </authorList>
    </citation>
    <scope>NUCLEOTIDE SEQUENCE [LARGE SCALE GENOMIC DNA]</scope>
    <source>
        <strain evidence="2 3">WB 4.1-42</strain>
    </source>
</reference>
<dbReference type="Proteomes" id="UP000030111">
    <property type="component" value="Unassembled WGS sequence"/>
</dbReference>
<feature type="transmembrane region" description="Helical" evidence="1">
    <location>
        <begin position="120"/>
        <end position="139"/>
    </location>
</feature>
<evidence type="ECO:0000313" key="3">
    <source>
        <dbReference type="Proteomes" id="UP000030111"/>
    </source>
</evidence>
<dbReference type="OrthoDB" id="668798at2"/>
<sequence length="222" mass="25276">MSPQRSIGIDPYDLHDFFIGVEKSFGVKLQPQDLPIGLTIKQFCECVARKIPAPQEENCTTQQAFYKLRDAIAAILAVDAATITPGTQLEQLFTTQNRRRHIKQLDQKLGMQLNLLQPPGWLLAVLFLALVISLVGVFFKFRFAYPLILSYIGLWASKKTARYFDRDTVGQVAEKMTRQHYLQSRRKATVNTKEIEKVIALLLITDLGLNEDEIRPENILVD</sequence>
<accession>A0A0A2MHT4</accession>
<dbReference type="STRING" id="1121898.GCA_000422725_00045"/>
<protein>
    <recommendedName>
        <fullName evidence="4">Carrier domain-containing protein</fullName>
    </recommendedName>
</protein>
<keyword evidence="3" id="KW-1185">Reference proteome</keyword>
<comment type="caution">
    <text evidence="2">The sequence shown here is derived from an EMBL/GenBank/DDBJ whole genome shotgun (WGS) entry which is preliminary data.</text>
</comment>
<dbReference type="RefSeq" id="WP_026991552.1">
    <property type="nucleotide sequence ID" value="NZ_JRLY01000014.1"/>
</dbReference>
<organism evidence="2 3">
    <name type="scientific">Flavobacterium subsaxonicum WB 4.1-42 = DSM 21790</name>
    <dbReference type="NCBI Taxonomy" id="1121898"/>
    <lineage>
        <taxon>Bacteria</taxon>
        <taxon>Pseudomonadati</taxon>
        <taxon>Bacteroidota</taxon>
        <taxon>Flavobacteriia</taxon>
        <taxon>Flavobacteriales</taxon>
        <taxon>Flavobacteriaceae</taxon>
        <taxon>Flavobacterium</taxon>
    </lineage>
</organism>
<evidence type="ECO:0000256" key="1">
    <source>
        <dbReference type="SAM" id="Phobius"/>
    </source>
</evidence>
<proteinExistence type="predicted"/>
<name>A0A0A2MHT4_9FLAO</name>
<keyword evidence="1" id="KW-0812">Transmembrane</keyword>
<evidence type="ECO:0000313" key="2">
    <source>
        <dbReference type="EMBL" id="KGO91869.1"/>
    </source>
</evidence>
<evidence type="ECO:0008006" key="4">
    <source>
        <dbReference type="Google" id="ProtNLM"/>
    </source>
</evidence>
<keyword evidence="1" id="KW-1133">Transmembrane helix</keyword>
<dbReference type="AlphaFoldDB" id="A0A0A2MHT4"/>
<gene>
    <name evidence="2" type="ORF">Q766_15620</name>
</gene>
<dbReference type="eggNOG" id="ENOG5032BWR">
    <property type="taxonomic scope" value="Bacteria"/>
</dbReference>
<keyword evidence="1" id="KW-0472">Membrane</keyword>
<dbReference type="EMBL" id="JRLY01000014">
    <property type="protein sequence ID" value="KGO91869.1"/>
    <property type="molecule type" value="Genomic_DNA"/>
</dbReference>